<dbReference type="PANTHER" id="PTHR46417:SF1">
    <property type="entry name" value="TRNA (GUANINE-N(1)-)-METHYLTRANSFERASE"/>
    <property type="match status" value="1"/>
</dbReference>
<evidence type="ECO:0000313" key="2">
    <source>
        <dbReference type="EMBL" id="KKT65772.1"/>
    </source>
</evidence>
<dbReference type="GO" id="GO:0052906">
    <property type="term" value="F:tRNA (guanine(37)-N1)-methyltransferase activity"/>
    <property type="evidence" value="ECO:0007669"/>
    <property type="project" value="InterPro"/>
</dbReference>
<organism evidence="2 3">
    <name type="scientific">Candidatus Woesebacteria bacterium GW2011_GWA2_44_33</name>
    <dbReference type="NCBI Taxonomy" id="1618564"/>
    <lineage>
        <taxon>Bacteria</taxon>
        <taxon>Candidatus Woeseibacteriota</taxon>
    </lineage>
</organism>
<evidence type="ECO:0000313" key="3">
    <source>
        <dbReference type="Proteomes" id="UP000034826"/>
    </source>
</evidence>
<dbReference type="EMBL" id="LCIY01000035">
    <property type="protein sequence ID" value="KKT65772.1"/>
    <property type="molecule type" value="Genomic_DNA"/>
</dbReference>
<dbReference type="GO" id="GO:0002939">
    <property type="term" value="P:tRNA N1-guanine methylation"/>
    <property type="evidence" value="ECO:0007669"/>
    <property type="project" value="TreeGrafter"/>
</dbReference>
<keyword evidence="2" id="KW-0808">Transferase</keyword>
<dbReference type="GO" id="GO:0005829">
    <property type="term" value="C:cytosol"/>
    <property type="evidence" value="ECO:0007669"/>
    <property type="project" value="TreeGrafter"/>
</dbReference>
<dbReference type="InterPro" id="IPR029028">
    <property type="entry name" value="Alpha/beta_knot_MTases"/>
</dbReference>
<sequence>MVRAVFEYGVIGRAIKKGILNINPVDLRDFAVDKHRSVDDKPFGGGPGMVMRVDVIDRALSAIKRKREEGRGKKVVLLSPQGKLFNQRIAEEYSKLDHLILISGRYEGVDGRVREHLADEELSIGEYVLSGIFRNIPSRRNIKGGGCLRC</sequence>
<reference evidence="2 3" key="1">
    <citation type="journal article" date="2015" name="Nature">
        <title>rRNA introns, odd ribosomes, and small enigmatic genomes across a large radiation of phyla.</title>
        <authorList>
            <person name="Brown C.T."/>
            <person name="Hug L.A."/>
            <person name="Thomas B.C."/>
            <person name="Sharon I."/>
            <person name="Castelle C.J."/>
            <person name="Singh A."/>
            <person name="Wilkins M.J."/>
            <person name="Williams K.H."/>
            <person name="Banfield J.F."/>
        </authorList>
    </citation>
    <scope>NUCLEOTIDE SEQUENCE [LARGE SCALE GENOMIC DNA]</scope>
</reference>
<comment type="caution">
    <text evidence="2">The sequence shown here is derived from an EMBL/GenBank/DDBJ whole genome shotgun (WGS) entry which is preliminary data.</text>
</comment>
<dbReference type="AlphaFoldDB" id="A0A0G1LAT8"/>
<dbReference type="Pfam" id="PF01746">
    <property type="entry name" value="tRNA_m1G_MT"/>
    <property type="match status" value="1"/>
</dbReference>
<evidence type="ECO:0000259" key="1">
    <source>
        <dbReference type="Pfam" id="PF01746"/>
    </source>
</evidence>
<proteinExistence type="predicted"/>
<dbReference type="PATRIC" id="fig|1618564.3.peg.807"/>
<dbReference type="InterPro" id="IPR016009">
    <property type="entry name" value="tRNA_MeTrfase_TRMD/TRM10"/>
</dbReference>
<dbReference type="InterPro" id="IPR002649">
    <property type="entry name" value="tRNA_m1G_MeTrfase_TrmD"/>
</dbReference>
<dbReference type="Proteomes" id="UP000034826">
    <property type="component" value="Unassembled WGS sequence"/>
</dbReference>
<dbReference type="SUPFAM" id="SSF75217">
    <property type="entry name" value="alpha/beta knot"/>
    <property type="match status" value="1"/>
</dbReference>
<protein>
    <submittedName>
        <fullName evidence="2">tRNA (Guanine-N(1)-)-methyltransferase</fullName>
    </submittedName>
</protein>
<name>A0A0G1LAT8_9BACT</name>
<dbReference type="PANTHER" id="PTHR46417">
    <property type="entry name" value="TRNA (GUANINE-N(1)-)-METHYLTRANSFERASE"/>
    <property type="match status" value="1"/>
</dbReference>
<dbReference type="Gene3D" id="3.40.1280.10">
    <property type="match status" value="1"/>
</dbReference>
<gene>
    <name evidence="2" type="ORF">UW60_C0035G0002</name>
</gene>
<keyword evidence="2" id="KW-0489">Methyltransferase</keyword>
<accession>A0A0G1LAT8</accession>
<feature type="domain" description="tRNA methyltransferase TRMD/TRM10-type" evidence="1">
    <location>
        <begin position="1"/>
        <end position="131"/>
    </location>
</feature>
<dbReference type="InterPro" id="IPR029026">
    <property type="entry name" value="tRNA_m1G_MTases_N"/>
</dbReference>